<feature type="region of interest" description="Disordered" evidence="1">
    <location>
        <begin position="134"/>
        <end position="156"/>
    </location>
</feature>
<organism evidence="2 3">
    <name type="scientific">Amycolatopsis sulphurea</name>
    <dbReference type="NCBI Taxonomy" id="76022"/>
    <lineage>
        <taxon>Bacteria</taxon>
        <taxon>Bacillati</taxon>
        <taxon>Actinomycetota</taxon>
        <taxon>Actinomycetes</taxon>
        <taxon>Pseudonocardiales</taxon>
        <taxon>Pseudonocardiaceae</taxon>
        <taxon>Amycolatopsis</taxon>
    </lineage>
</organism>
<proteinExistence type="predicted"/>
<evidence type="ECO:0000256" key="1">
    <source>
        <dbReference type="SAM" id="MobiDB-lite"/>
    </source>
</evidence>
<name>A0A2A9F8Z0_9PSEU</name>
<reference evidence="2 3" key="1">
    <citation type="submission" date="2017-10" db="EMBL/GenBank/DDBJ databases">
        <title>Sequencing the genomes of 1000 actinobacteria strains.</title>
        <authorList>
            <person name="Klenk H.-P."/>
        </authorList>
    </citation>
    <scope>NUCLEOTIDE SEQUENCE [LARGE SCALE GENOMIC DNA]</scope>
    <source>
        <strain evidence="2 3">DSM 46092</strain>
    </source>
</reference>
<keyword evidence="3" id="KW-1185">Reference proteome</keyword>
<dbReference type="Proteomes" id="UP000243542">
    <property type="component" value="Unassembled WGS sequence"/>
</dbReference>
<sequence>MSQPVQGPGWLDGLAFNINDAFGAGGAAVGGGASGGGGSPGGPGFTMSRDDALSMLKLAKTVRDYFRKMRQRAYNLTQLTSPANEPGSNGYNKLLVNRGEPKGTFVLGEEQVNQEYAYAKELVHRLEKALGITEASDEQATSDVKDAGTQGGGFAV</sequence>
<dbReference type="EMBL" id="PDJK01000002">
    <property type="protein sequence ID" value="PFG47413.1"/>
    <property type="molecule type" value="Genomic_DNA"/>
</dbReference>
<dbReference type="AlphaFoldDB" id="A0A2A9F8Z0"/>
<protein>
    <submittedName>
        <fullName evidence="2">Uncharacterized protein</fullName>
    </submittedName>
</protein>
<gene>
    <name evidence="2" type="ORF">ATK36_2455</name>
</gene>
<comment type="caution">
    <text evidence="2">The sequence shown here is derived from an EMBL/GenBank/DDBJ whole genome shotgun (WGS) entry which is preliminary data.</text>
</comment>
<evidence type="ECO:0000313" key="2">
    <source>
        <dbReference type="EMBL" id="PFG47413.1"/>
    </source>
</evidence>
<evidence type="ECO:0000313" key="3">
    <source>
        <dbReference type="Proteomes" id="UP000243542"/>
    </source>
</evidence>
<accession>A0A2A9F8Z0</accession>